<evidence type="ECO:0000256" key="2">
    <source>
        <dbReference type="SAM" id="MobiDB-lite"/>
    </source>
</evidence>
<dbReference type="GO" id="GO:0015627">
    <property type="term" value="C:type II protein secretion system complex"/>
    <property type="evidence" value="ECO:0007669"/>
    <property type="project" value="TreeGrafter"/>
</dbReference>
<dbReference type="InterPro" id="IPR004846">
    <property type="entry name" value="T2SS/T3SS_dom"/>
</dbReference>
<feature type="compositionally biased region" description="Polar residues" evidence="2">
    <location>
        <begin position="296"/>
        <end position="307"/>
    </location>
</feature>
<gene>
    <name evidence="4" type="ORF">DI628_06670</name>
</gene>
<dbReference type="InterPro" id="IPR050810">
    <property type="entry name" value="Bact_Secretion_Sys_Channel"/>
</dbReference>
<organism evidence="4 5">
    <name type="scientific">Blastochloris viridis</name>
    <name type="common">Rhodopseudomonas viridis</name>
    <dbReference type="NCBI Taxonomy" id="1079"/>
    <lineage>
        <taxon>Bacteria</taxon>
        <taxon>Pseudomonadati</taxon>
        <taxon>Pseudomonadota</taxon>
        <taxon>Alphaproteobacteria</taxon>
        <taxon>Hyphomicrobiales</taxon>
        <taxon>Blastochloridaceae</taxon>
        <taxon>Blastochloris</taxon>
    </lineage>
</organism>
<dbReference type="GO" id="GO:0009306">
    <property type="term" value="P:protein secretion"/>
    <property type="evidence" value="ECO:0007669"/>
    <property type="project" value="InterPro"/>
</dbReference>
<reference evidence="4 5" key="1">
    <citation type="journal article" date="2017" name="Nat. Commun.">
        <title>In situ click chemistry generation of cyclooxygenase-2 inhibitors.</title>
        <authorList>
            <person name="Bhardwaj A."/>
            <person name="Kaur J."/>
            <person name="Wuest M."/>
            <person name="Wuest F."/>
        </authorList>
    </citation>
    <scope>NUCLEOTIDE SEQUENCE [LARGE SCALE GENOMIC DNA]</scope>
    <source>
        <strain evidence="4">S2_018_000_R2_106</strain>
    </source>
</reference>
<dbReference type="AlphaFoldDB" id="A0A6N4RBZ3"/>
<sequence length="607" mass="65320">MTRHALMKTGILTNSLKMAGAIAILLAGCAGYEDEVRPPTDQQLEDARSTIKPRSVLREGVFHMQRIQTGSPVLVKDEIHLKKPDLPPFDVAYIGRDLESVILELANAAGESVVIPQGLRGQTVTVVHSGANFQQMMDLVLSKAGYHYNYVNGVWYITRFPVRSYVLEIGQSNRKGSMISKAELNPELAAGMTNNGTSAELDTDYIDTVWTQVRDTLGDLIKIGNTSAGDRTLQATGVGMNGELLTSANVSATNIGATGLLPPPEQLSGPADNALFGANGTQMDGVSVTVIGGSQGISMTSPQSTDHTSPEDNGQPWYRVTESAGLITVRASPEAHRQIEGYLSQVQEAAHRQIIVEARIVALIRDKSTKRGADVLLNGREVTGSALNNLGFFADTRSQTLNAASSAVQGGFFTMASKGGDMALVLQSLATLGDVYTISTPSVLARNNQISRVAVTRQLGYAETEVNQNTSSTGEVVIGSRQDKALFKNSGTVMSVMPFIGKNGVQLRFRLSLATKAGETQIRTSIGDTDPVVNAVPELANNLIDQDMMVEYGRIYAIGGLIESNTTINNEYEPNLRRIPGMGEIFQRADNRNQDTEFLVLLKVSRS</sequence>
<protein>
    <recommendedName>
        <fullName evidence="3">Type II/III secretion system secretin-like domain-containing protein</fullName>
    </recommendedName>
</protein>
<dbReference type="PANTHER" id="PTHR30332:SF17">
    <property type="entry name" value="TYPE IV PILIATION SYSTEM PROTEIN DR_0774-RELATED"/>
    <property type="match status" value="1"/>
</dbReference>
<feature type="domain" description="Type II/III secretion system secretin-like" evidence="3">
    <location>
        <begin position="430"/>
        <end position="603"/>
    </location>
</feature>
<comment type="similarity">
    <text evidence="1">Belongs to the bacterial secretin family.</text>
</comment>
<dbReference type="Pfam" id="PF00263">
    <property type="entry name" value="Secretin"/>
    <property type="match status" value="1"/>
</dbReference>
<dbReference type="EMBL" id="VAFM01000002">
    <property type="protein sequence ID" value="TKW60580.1"/>
    <property type="molecule type" value="Genomic_DNA"/>
</dbReference>
<dbReference type="PROSITE" id="PS51257">
    <property type="entry name" value="PROKAR_LIPOPROTEIN"/>
    <property type="match status" value="1"/>
</dbReference>
<proteinExistence type="inferred from homology"/>
<dbReference type="Proteomes" id="UP000320948">
    <property type="component" value="Unassembled WGS sequence"/>
</dbReference>
<feature type="region of interest" description="Disordered" evidence="2">
    <location>
        <begin position="292"/>
        <end position="316"/>
    </location>
</feature>
<name>A0A6N4RBZ3_BLAVI</name>
<accession>A0A6N4RBZ3</accession>
<evidence type="ECO:0000313" key="5">
    <source>
        <dbReference type="Proteomes" id="UP000320948"/>
    </source>
</evidence>
<comment type="caution">
    <text evidence="4">The sequence shown here is derived from an EMBL/GenBank/DDBJ whole genome shotgun (WGS) entry which is preliminary data.</text>
</comment>
<dbReference type="PANTHER" id="PTHR30332">
    <property type="entry name" value="PROBABLE GENERAL SECRETION PATHWAY PROTEIN D"/>
    <property type="match status" value="1"/>
</dbReference>
<evidence type="ECO:0000256" key="1">
    <source>
        <dbReference type="RuleBase" id="RU004003"/>
    </source>
</evidence>
<evidence type="ECO:0000259" key="3">
    <source>
        <dbReference type="Pfam" id="PF00263"/>
    </source>
</evidence>
<evidence type="ECO:0000313" key="4">
    <source>
        <dbReference type="EMBL" id="TKW60580.1"/>
    </source>
</evidence>